<evidence type="ECO:0000313" key="2">
    <source>
        <dbReference type="EMBL" id="PVE79763.1"/>
    </source>
</evidence>
<organism evidence="2 3">
    <name type="scientific">Microbacterium testaceum</name>
    <name type="common">Aureobacterium testaceum</name>
    <name type="synonym">Brevibacterium testaceum</name>
    <dbReference type="NCBI Taxonomy" id="2033"/>
    <lineage>
        <taxon>Bacteria</taxon>
        <taxon>Bacillati</taxon>
        <taxon>Actinomycetota</taxon>
        <taxon>Actinomycetes</taxon>
        <taxon>Micrococcales</taxon>
        <taxon>Microbacteriaceae</taxon>
        <taxon>Microbacterium</taxon>
    </lineage>
</organism>
<protein>
    <submittedName>
        <fullName evidence="2">Uncharacterized protein</fullName>
    </submittedName>
</protein>
<reference evidence="2 3" key="1">
    <citation type="submission" date="2018-04" db="EMBL/GenBank/DDBJ databases">
        <authorList>
            <person name="Go L.Y."/>
            <person name="Mitchell J.A."/>
        </authorList>
    </citation>
    <scope>NUCLEOTIDE SEQUENCE [LARGE SCALE GENOMIC DNA]</scope>
    <source>
        <strain evidence="2 3">TPD7010</strain>
    </source>
</reference>
<name>A0A2T7WYR6_MICTE</name>
<accession>A0A2T7WYR6</accession>
<sequence>MTHTSASADVGKGSSAGSELRLGATVGDAEAEGVGDGDVGVAVGAGDEADGRALSEAIPLVDEACWAQPLRAMTMIAPASRDGRIRDTP</sequence>
<evidence type="ECO:0000256" key="1">
    <source>
        <dbReference type="SAM" id="MobiDB-lite"/>
    </source>
</evidence>
<dbReference type="EMBL" id="QDFT01000001">
    <property type="protein sequence ID" value="PVE79763.1"/>
    <property type="molecule type" value="Genomic_DNA"/>
</dbReference>
<dbReference type="AlphaFoldDB" id="A0A2T7WYR6"/>
<proteinExistence type="predicted"/>
<feature type="region of interest" description="Disordered" evidence="1">
    <location>
        <begin position="1"/>
        <end position="44"/>
    </location>
</feature>
<evidence type="ECO:0000313" key="3">
    <source>
        <dbReference type="Proteomes" id="UP000244649"/>
    </source>
</evidence>
<comment type="caution">
    <text evidence="2">The sequence shown here is derived from an EMBL/GenBank/DDBJ whole genome shotgun (WGS) entry which is preliminary data.</text>
</comment>
<dbReference type="Proteomes" id="UP000244649">
    <property type="component" value="Unassembled WGS sequence"/>
</dbReference>
<gene>
    <name evidence="2" type="ORF">DC432_00470</name>
</gene>